<feature type="region of interest" description="Disordered" evidence="1">
    <location>
        <begin position="41"/>
        <end position="73"/>
    </location>
</feature>
<dbReference type="STRING" id="331113.SNE_A16850"/>
<dbReference type="HOGENOM" id="CLU_982984_0_0_0"/>
<dbReference type="Proteomes" id="UP000000496">
    <property type="component" value="Chromosome gsn.131"/>
</dbReference>
<evidence type="ECO:0000313" key="3">
    <source>
        <dbReference type="Proteomes" id="UP000000496"/>
    </source>
</evidence>
<evidence type="ECO:0000256" key="1">
    <source>
        <dbReference type="SAM" id="MobiDB-lite"/>
    </source>
</evidence>
<proteinExistence type="predicted"/>
<accession>F8L9M5</accession>
<protein>
    <submittedName>
        <fullName evidence="2">Uncharacterized protein</fullName>
    </submittedName>
</protein>
<dbReference type="AlphaFoldDB" id="F8L9M5"/>
<feature type="compositionally biased region" description="Pro residues" evidence="1">
    <location>
        <begin position="41"/>
        <end position="52"/>
    </location>
</feature>
<organism evidence="2 3">
    <name type="scientific">Simkania negevensis (strain ATCC VR-1471 / DSM 27360 / Z)</name>
    <dbReference type="NCBI Taxonomy" id="331113"/>
    <lineage>
        <taxon>Bacteria</taxon>
        <taxon>Pseudomonadati</taxon>
        <taxon>Chlamydiota</taxon>
        <taxon>Chlamydiia</taxon>
        <taxon>Parachlamydiales</taxon>
        <taxon>Simkaniaceae</taxon>
        <taxon>Simkania</taxon>
    </lineage>
</organism>
<name>F8L9M5_SIMNZ</name>
<sequence>MIRDTYLQLIDQTLAYIQERLPKKEMLPLPPTPVMPPLKPKVVEAPPPPAPPKVEKKKDKTLELHPPTKPAPSHTNRIGVLLKSIAPELFLHETPLPDEKAKRVKNAWNEKSLVPEIPILFQGSYYRSFLENLAKAISLTFAPSRVIEMTSFEQEKKWDLFLESPKLKFILCPDHLIFSSKELLPFYKENPGQKTRFLSSIPLLLLPDLALYYKDPYLKRSLWNVLCQTLS</sequence>
<dbReference type="eggNOG" id="ENOG50338MT">
    <property type="taxonomic scope" value="Bacteria"/>
</dbReference>
<feature type="compositionally biased region" description="Basic and acidic residues" evidence="1">
    <location>
        <begin position="53"/>
        <end position="63"/>
    </location>
</feature>
<reference evidence="2 3" key="2">
    <citation type="journal article" date="2011" name="Mol. Biol. Evol.">
        <title>Unity in variety--the pan-genome of the Chlamydiae.</title>
        <authorList>
            <person name="Collingro A."/>
            <person name="Tischler P."/>
            <person name="Weinmaier T."/>
            <person name="Penz T."/>
            <person name="Heinz E."/>
            <person name="Brunham R.C."/>
            <person name="Read T.D."/>
            <person name="Bavoil P.M."/>
            <person name="Sachse K."/>
            <person name="Kahane S."/>
            <person name="Friedman M.G."/>
            <person name="Rattei T."/>
            <person name="Myers G.S."/>
            <person name="Horn M."/>
        </authorList>
    </citation>
    <scope>NUCLEOTIDE SEQUENCE [LARGE SCALE GENOMIC DNA]</scope>
    <source>
        <strain evidence="3">ATCC VR-1471 / Z</strain>
    </source>
</reference>
<keyword evidence="3" id="KW-1185">Reference proteome</keyword>
<reference key="1">
    <citation type="journal article" date="2011" name="Mol. Biol. Evol.">
        <title>Unity in variety -- the pan-genome of the Chlamydiae.</title>
        <authorList>
            <person name="Collingro A."/>
            <person name="Tischler P."/>
            <person name="Weinmaier T."/>
            <person name="Penz T."/>
            <person name="Heinz E."/>
            <person name="Brunham R.C."/>
            <person name="Read T.D."/>
            <person name="Bavoil P.M."/>
            <person name="Sachse K."/>
            <person name="Kahane S."/>
            <person name="Friedman M.G."/>
            <person name="Rattei T."/>
            <person name="Myers G.S.A."/>
            <person name="Horn M."/>
        </authorList>
    </citation>
    <scope>NUCLEOTIDE SEQUENCE</scope>
    <source>
        <strain>Z</strain>
    </source>
</reference>
<dbReference type="RefSeq" id="WP_013944028.1">
    <property type="nucleotide sequence ID" value="NC_015713.1"/>
</dbReference>
<dbReference type="KEGG" id="sng:SNE_A16850"/>
<evidence type="ECO:0000313" key="2">
    <source>
        <dbReference type="EMBL" id="CCB89562.1"/>
    </source>
</evidence>
<dbReference type="EMBL" id="FR872582">
    <property type="protein sequence ID" value="CCB89562.1"/>
    <property type="molecule type" value="Genomic_DNA"/>
</dbReference>
<dbReference type="OrthoDB" id="22102at2"/>
<gene>
    <name evidence="2" type="ordered locus">SNE_A16850</name>
</gene>